<evidence type="ECO:0000256" key="1">
    <source>
        <dbReference type="SAM" id="Phobius"/>
    </source>
</evidence>
<feature type="transmembrane region" description="Helical" evidence="1">
    <location>
        <begin position="231"/>
        <end position="251"/>
    </location>
</feature>
<dbReference type="EMBL" id="CP003058">
    <property type="protein sequence ID" value="AEQ23294.1"/>
    <property type="molecule type" value="Genomic_DNA"/>
</dbReference>
<dbReference type="InParanoid" id="G4Q5B6"/>
<feature type="transmembrane region" description="Helical" evidence="1">
    <location>
        <begin position="130"/>
        <end position="146"/>
    </location>
</feature>
<keyword evidence="1" id="KW-1133">Transmembrane helix</keyword>
<gene>
    <name evidence="3" type="ordered locus">Acin_2094</name>
</gene>
<feature type="transmembrane region" description="Helical" evidence="1">
    <location>
        <begin position="7"/>
        <end position="26"/>
    </location>
</feature>
<sequence length="253" mass="28966">MFMRYPFLDALRGFSLCSMTLYHLLWDIVYLSGRSLPWYDGMAGYLWQQSICWTFIAVSGMSLALEVKKKGRKRAAKSRLVLVGWGTAITFVTRQAMPQEPIYFGVIFFLGAVSLLTICFWPVMEKKPKGAALFCGTLFFFLRNAPRGFWGFERMVGPALPEMLTHFGLFSAFWGFPPRDFYSADYFPLIPWWGLFGFAAALGALWLKKGSVPDLLKKDVPFLRTLGRKSLWIYLLHQPVIMGVMWGMGMIKI</sequence>
<dbReference type="KEGG" id="ain:Acin_2094"/>
<feature type="transmembrane region" description="Helical" evidence="1">
    <location>
        <begin position="102"/>
        <end position="123"/>
    </location>
</feature>
<proteinExistence type="predicted"/>
<dbReference type="InterPro" id="IPR012429">
    <property type="entry name" value="HGSNAT_cat"/>
</dbReference>
<feature type="domain" description="Heparan-alpha-glucosaminide N-acetyltransferase catalytic" evidence="2">
    <location>
        <begin position="4"/>
        <end position="239"/>
    </location>
</feature>
<keyword evidence="1" id="KW-0812">Transmembrane</keyword>
<evidence type="ECO:0000313" key="4">
    <source>
        <dbReference type="Proteomes" id="UP000007093"/>
    </source>
</evidence>
<evidence type="ECO:0000259" key="2">
    <source>
        <dbReference type="Pfam" id="PF07786"/>
    </source>
</evidence>
<dbReference type="AlphaFoldDB" id="G4Q5B6"/>
<dbReference type="PATRIC" id="fig|568816.4.peg.2025"/>
<organism evidence="3 4">
    <name type="scientific">Acidaminococcus intestini (strain RyC-MR95)</name>
    <dbReference type="NCBI Taxonomy" id="568816"/>
    <lineage>
        <taxon>Bacteria</taxon>
        <taxon>Bacillati</taxon>
        <taxon>Bacillota</taxon>
        <taxon>Negativicutes</taxon>
        <taxon>Acidaminococcales</taxon>
        <taxon>Acidaminococcaceae</taxon>
        <taxon>Acidaminococcus</taxon>
    </lineage>
</organism>
<dbReference type="eggNOG" id="COG3503">
    <property type="taxonomic scope" value="Bacteria"/>
</dbReference>
<protein>
    <recommendedName>
        <fullName evidence="2">Heparan-alpha-glucosaminide N-acetyltransferase catalytic domain-containing protein</fullName>
    </recommendedName>
</protein>
<feature type="transmembrane region" description="Helical" evidence="1">
    <location>
        <begin position="189"/>
        <end position="207"/>
    </location>
</feature>
<feature type="transmembrane region" description="Helical" evidence="1">
    <location>
        <begin position="46"/>
        <end position="67"/>
    </location>
</feature>
<dbReference type="Proteomes" id="UP000007093">
    <property type="component" value="Chromosome"/>
</dbReference>
<dbReference type="HOGENOM" id="CLU_067755_1_0_9"/>
<keyword evidence="1" id="KW-0472">Membrane</keyword>
<evidence type="ECO:0000313" key="3">
    <source>
        <dbReference type="EMBL" id="AEQ23294.1"/>
    </source>
</evidence>
<dbReference type="Pfam" id="PF07786">
    <property type="entry name" value="HGSNAT_cat"/>
    <property type="match status" value="1"/>
</dbReference>
<reference evidence="3 4" key="1">
    <citation type="journal article" date="2011" name="J. Bacteriol.">
        <title>Complete genome sequence of Acidaminococcus intestini RYC-MR95, a Gram-negative bacterium from the phylum Firmicutes.</title>
        <authorList>
            <person name="D'Auria G."/>
            <person name="Galan J.C."/>
            <person name="Rodriguez-Alcayna M."/>
            <person name="Moya A."/>
            <person name="Baquero F."/>
            <person name="Latorre A."/>
        </authorList>
    </citation>
    <scope>NUCLEOTIDE SEQUENCE [LARGE SCALE GENOMIC DNA]</scope>
    <source>
        <strain evidence="3 4">RyC-MR95</strain>
    </source>
</reference>
<feature type="transmembrane region" description="Helical" evidence="1">
    <location>
        <begin position="79"/>
        <end position="96"/>
    </location>
</feature>
<dbReference type="STRING" id="568816.Acin_2094"/>
<name>G4Q5B6_ACIIR</name>
<keyword evidence="4" id="KW-1185">Reference proteome</keyword>
<accession>G4Q5B6</accession>